<feature type="compositionally biased region" description="Acidic residues" evidence="1">
    <location>
        <begin position="1"/>
        <end position="29"/>
    </location>
</feature>
<keyword evidence="4" id="KW-1185">Reference proteome</keyword>
<evidence type="ECO:0000256" key="1">
    <source>
        <dbReference type="SAM" id="MobiDB-lite"/>
    </source>
</evidence>
<comment type="caution">
    <text evidence="3">The sequence shown here is derived from an EMBL/GenBank/DDBJ whole genome shotgun (WGS) entry which is preliminary data.</text>
</comment>
<feature type="compositionally biased region" description="Acidic residues" evidence="1">
    <location>
        <begin position="56"/>
        <end position="70"/>
    </location>
</feature>
<sequence>MTGPEDGDPERDGIEGGDPDNDDREELLGSEDPSAAVAPDTDDDVDGDPFERIGTDDEVDPFAELDDGQLDDDRNVDHESGGDHEESAVSQGGGDVSHDGSPDRALGARTEPDGADDGTDPFAELDASPDPDAPPGSDGDPFERMAVDEVDMDDVWDALDDDTDLPPVSGDESGPDTRSDDVVDKRTYCQRCPHFAEPPETACTLEGTDIVEVIGFDELRLRGCPMVSEDGPSFDRSR</sequence>
<name>A0A8T4GAR6_9EURY</name>
<dbReference type="AlphaFoldDB" id="A0A8T4GAR6"/>
<evidence type="ECO:0000259" key="2">
    <source>
        <dbReference type="Pfam" id="PF26456"/>
    </source>
</evidence>
<feature type="region of interest" description="Disordered" evidence="1">
    <location>
        <begin position="1"/>
        <end position="182"/>
    </location>
</feature>
<feature type="compositionally biased region" description="Basic and acidic residues" evidence="1">
    <location>
        <begin position="71"/>
        <end position="87"/>
    </location>
</feature>
<proteinExistence type="predicted"/>
<gene>
    <name evidence="3" type="ORF">J2751_000166</name>
</gene>
<accession>A0A8T4GAR6</accession>
<feature type="compositionally biased region" description="Acidic residues" evidence="1">
    <location>
        <begin position="148"/>
        <end position="164"/>
    </location>
</feature>
<dbReference type="InterPro" id="IPR058448">
    <property type="entry name" value="DUF8135"/>
</dbReference>
<dbReference type="Pfam" id="PF26456">
    <property type="entry name" value="DUF8135"/>
    <property type="match status" value="1"/>
</dbReference>
<protein>
    <recommendedName>
        <fullName evidence="2">DUF8135 domain-containing protein</fullName>
    </recommendedName>
</protein>
<organism evidence="3 4">
    <name type="scientific">Halorubrum alkaliphilum</name>
    <dbReference type="NCBI Taxonomy" id="261290"/>
    <lineage>
        <taxon>Archaea</taxon>
        <taxon>Methanobacteriati</taxon>
        <taxon>Methanobacteriota</taxon>
        <taxon>Stenosarchaea group</taxon>
        <taxon>Halobacteria</taxon>
        <taxon>Halobacteriales</taxon>
        <taxon>Haloferacaceae</taxon>
        <taxon>Halorubrum</taxon>
    </lineage>
</organism>
<evidence type="ECO:0000313" key="4">
    <source>
        <dbReference type="Proteomes" id="UP000823588"/>
    </source>
</evidence>
<dbReference type="EMBL" id="JAGGKQ010000001">
    <property type="protein sequence ID" value="MBP1921183.1"/>
    <property type="molecule type" value="Genomic_DNA"/>
</dbReference>
<dbReference type="Proteomes" id="UP000823588">
    <property type="component" value="Unassembled WGS sequence"/>
</dbReference>
<reference evidence="3" key="1">
    <citation type="submission" date="2021-03" db="EMBL/GenBank/DDBJ databases">
        <title>Genomic Encyclopedia of Type Strains, Phase IV (KMG-IV): sequencing the most valuable type-strain genomes for metagenomic binning, comparative biology and taxonomic classification.</title>
        <authorList>
            <person name="Goeker M."/>
        </authorList>
    </citation>
    <scope>NUCLEOTIDE SEQUENCE</scope>
    <source>
        <strain evidence="3">DSM 23564</strain>
    </source>
</reference>
<dbReference type="RefSeq" id="WP_245202523.1">
    <property type="nucleotide sequence ID" value="NZ_JAGGKQ010000001.1"/>
</dbReference>
<feature type="compositionally biased region" description="Low complexity" evidence="1">
    <location>
        <begin position="126"/>
        <end position="139"/>
    </location>
</feature>
<evidence type="ECO:0000313" key="3">
    <source>
        <dbReference type="EMBL" id="MBP1921183.1"/>
    </source>
</evidence>
<feature type="domain" description="DUF8135" evidence="2">
    <location>
        <begin position="182"/>
        <end position="230"/>
    </location>
</feature>